<dbReference type="InterPro" id="IPR047174">
    <property type="entry name" value="BAZ1B"/>
</dbReference>
<evidence type="ECO:0000256" key="1">
    <source>
        <dbReference type="ARBA" id="ARBA00004123"/>
    </source>
</evidence>
<feature type="compositionally biased region" description="Polar residues" evidence="4">
    <location>
        <begin position="242"/>
        <end position="263"/>
    </location>
</feature>
<feature type="compositionally biased region" description="Basic and acidic residues" evidence="4">
    <location>
        <begin position="23"/>
        <end position="37"/>
    </location>
</feature>
<keyword evidence="3" id="KW-0175">Coiled coil</keyword>
<gene>
    <name evidence="6" type="ORF">KUTeg_022987</name>
</gene>
<keyword evidence="2" id="KW-0539">Nucleus</keyword>
<reference evidence="6 7" key="1">
    <citation type="submission" date="2022-12" db="EMBL/GenBank/DDBJ databases">
        <title>Chromosome-level genome of Tegillarca granosa.</title>
        <authorList>
            <person name="Kim J."/>
        </authorList>
    </citation>
    <scope>NUCLEOTIDE SEQUENCE [LARGE SCALE GENOMIC DNA]</scope>
    <source>
        <strain evidence="6">Teg-2019</strain>
        <tissue evidence="6">Adductor muscle</tissue>
    </source>
</reference>
<comment type="caution">
    <text evidence="6">The sequence shown here is derived from an EMBL/GenBank/DDBJ whole genome shotgun (WGS) entry which is preliminary data.</text>
</comment>
<dbReference type="SMART" id="SM00571">
    <property type="entry name" value="DDT"/>
    <property type="match status" value="1"/>
</dbReference>
<evidence type="ECO:0000259" key="5">
    <source>
        <dbReference type="PROSITE" id="PS50827"/>
    </source>
</evidence>
<evidence type="ECO:0000256" key="3">
    <source>
        <dbReference type="SAM" id="Coils"/>
    </source>
</evidence>
<dbReference type="Proteomes" id="UP001217089">
    <property type="component" value="Unassembled WGS sequence"/>
</dbReference>
<dbReference type="PROSITE" id="PS50827">
    <property type="entry name" value="DDT"/>
    <property type="match status" value="1"/>
</dbReference>
<evidence type="ECO:0000256" key="4">
    <source>
        <dbReference type="SAM" id="MobiDB-lite"/>
    </source>
</evidence>
<dbReference type="InterPro" id="IPR018501">
    <property type="entry name" value="DDT_dom"/>
</dbReference>
<feature type="region of interest" description="Disordered" evidence="4">
    <location>
        <begin position="1"/>
        <end position="37"/>
    </location>
</feature>
<feature type="domain" description="DDT" evidence="5">
    <location>
        <begin position="56"/>
        <end position="120"/>
    </location>
</feature>
<dbReference type="InterPro" id="IPR028941">
    <property type="entry name" value="WHIM2_dom"/>
</dbReference>
<feature type="coiled-coil region" evidence="3">
    <location>
        <begin position="184"/>
        <end position="214"/>
    </location>
</feature>
<feature type="region of interest" description="Disordered" evidence="4">
    <location>
        <begin position="236"/>
        <end position="263"/>
    </location>
</feature>
<evidence type="ECO:0000313" key="7">
    <source>
        <dbReference type="Proteomes" id="UP001217089"/>
    </source>
</evidence>
<evidence type="ECO:0000256" key="2">
    <source>
        <dbReference type="ARBA" id="ARBA00023242"/>
    </source>
</evidence>
<dbReference type="PANTHER" id="PTHR46802">
    <property type="entry name" value="TYROSINE-PROTEIN KINASE BAZ1B"/>
    <property type="match status" value="1"/>
</dbReference>
<dbReference type="Pfam" id="PF15613">
    <property type="entry name" value="WSD"/>
    <property type="match status" value="1"/>
</dbReference>
<comment type="subcellular location">
    <subcellularLocation>
        <location evidence="1">Nucleus</location>
    </subcellularLocation>
</comment>
<sequence length="365" mass="42592">MTPEEKAEYFRQKRMESKKRMREKQNEMRRRFEDQDLEQKALPQPKLVSTPDGLPNELFGDVAMVTEFISCYAGLLMPDDEYPIFTDALMKALCSGKEGFTYLSRVLVVLLQTLLQDQISEDYHEIKVPLSDIPVNPYTSSELVRLCLRKQDVDDGNSDVSDSEDLKEEEEVVRRIYILRLIPNHFWKRKMAELKQKNDQLKKEKEQKKEAVSKRITFWSFCVLDALLSMFYGGSAEKGDSSRPSTPDITSAESTADEGTNSDDLASIVKRRRLMTAKAAAEKEKIEQEKRKLKEKEYEQYKKQMEKERFQKEFDEGIRLAKMVLRQCPIGTDRNHNRYWVFSATTPGLYIEKGKNNFTKKLCRN</sequence>
<protein>
    <recommendedName>
        <fullName evidence="5">DDT domain-containing protein</fullName>
    </recommendedName>
</protein>
<dbReference type="EMBL" id="JARBDR010000921">
    <property type="protein sequence ID" value="KAJ8298927.1"/>
    <property type="molecule type" value="Genomic_DNA"/>
</dbReference>
<accession>A0ABQ9E0Z1</accession>
<evidence type="ECO:0000313" key="6">
    <source>
        <dbReference type="EMBL" id="KAJ8298927.1"/>
    </source>
</evidence>
<feature type="coiled-coil region" evidence="3">
    <location>
        <begin position="271"/>
        <end position="311"/>
    </location>
</feature>
<feature type="compositionally biased region" description="Basic and acidic residues" evidence="4">
    <location>
        <begin position="1"/>
        <end position="15"/>
    </location>
</feature>
<dbReference type="PANTHER" id="PTHR46802:SF1">
    <property type="entry name" value="TYROSINE-PROTEIN KINASE BAZ1B"/>
    <property type="match status" value="1"/>
</dbReference>
<organism evidence="6 7">
    <name type="scientific">Tegillarca granosa</name>
    <name type="common">Malaysian cockle</name>
    <name type="synonym">Anadara granosa</name>
    <dbReference type="NCBI Taxonomy" id="220873"/>
    <lineage>
        <taxon>Eukaryota</taxon>
        <taxon>Metazoa</taxon>
        <taxon>Spiralia</taxon>
        <taxon>Lophotrochozoa</taxon>
        <taxon>Mollusca</taxon>
        <taxon>Bivalvia</taxon>
        <taxon>Autobranchia</taxon>
        <taxon>Pteriomorphia</taxon>
        <taxon>Arcoida</taxon>
        <taxon>Arcoidea</taxon>
        <taxon>Arcidae</taxon>
        <taxon>Tegillarca</taxon>
    </lineage>
</organism>
<name>A0ABQ9E0Z1_TEGGR</name>
<proteinExistence type="predicted"/>
<keyword evidence="7" id="KW-1185">Reference proteome</keyword>